<feature type="compositionally biased region" description="Basic and acidic residues" evidence="1">
    <location>
        <begin position="52"/>
        <end position="65"/>
    </location>
</feature>
<feature type="region of interest" description="Disordered" evidence="1">
    <location>
        <begin position="45"/>
        <end position="65"/>
    </location>
</feature>
<keyword evidence="3" id="KW-1185">Reference proteome</keyword>
<name>A0ABT4P9I0_9ACTN</name>
<dbReference type="RefSeq" id="WP_199807222.1">
    <property type="nucleotide sequence ID" value="NZ_JAPWHU010000408.1"/>
</dbReference>
<sequence length="79" mass="8640">MYDKRGREVGIFGSDGWFNKHRKSAAEVDVPRSVENALKGKAVDSMRGTGRLGDKGTMDITGDKWKRPRLAAEGVSCKG</sequence>
<reference evidence="2 3" key="1">
    <citation type="submission" date="2022-12" db="EMBL/GenBank/DDBJ databases">
        <authorList>
            <person name="Abashina T."/>
            <person name="Solyanikova I."/>
            <person name="Delegan Y."/>
        </authorList>
    </citation>
    <scope>NUCLEOTIDE SEQUENCE [LARGE SCALE GENOMIC DNA]</scope>
    <source>
        <strain evidence="2 3">IPS92ro</strain>
    </source>
</reference>
<evidence type="ECO:0000313" key="3">
    <source>
        <dbReference type="Proteomes" id="UP001301132"/>
    </source>
</evidence>
<dbReference type="Proteomes" id="UP001301132">
    <property type="component" value="Unassembled WGS sequence"/>
</dbReference>
<evidence type="ECO:0000313" key="2">
    <source>
        <dbReference type="EMBL" id="MCZ4637807.1"/>
    </source>
</evidence>
<gene>
    <name evidence="2" type="ORF">O3S69_27580</name>
</gene>
<evidence type="ECO:0000256" key="1">
    <source>
        <dbReference type="SAM" id="MobiDB-lite"/>
    </source>
</evidence>
<organism evidence="2 3">
    <name type="scientific">Streptomyces rubrogriseus</name>
    <dbReference type="NCBI Taxonomy" id="194673"/>
    <lineage>
        <taxon>Bacteria</taxon>
        <taxon>Bacillati</taxon>
        <taxon>Actinomycetota</taxon>
        <taxon>Actinomycetes</taxon>
        <taxon>Kitasatosporales</taxon>
        <taxon>Streptomycetaceae</taxon>
        <taxon>Streptomyces</taxon>
        <taxon>Streptomyces violaceoruber group</taxon>
    </lineage>
</organism>
<proteinExistence type="predicted"/>
<accession>A0ABT4P9I0</accession>
<protein>
    <submittedName>
        <fullName evidence="2">Uncharacterized protein</fullName>
    </submittedName>
</protein>
<comment type="caution">
    <text evidence="2">The sequence shown here is derived from an EMBL/GenBank/DDBJ whole genome shotgun (WGS) entry which is preliminary data.</text>
</comment>
<dbReference type="EMBL" id="JAPWHU010000408">
    <property type="protein sequence ID" value="MCZ4637807.1"/>
    <property type="molecule type" value="Genomic_DNA"/>
</dbReference>